<feature type="region of interest" description="Disordered" evidence="1">
    <location>
        <begin position="477"/>
        <end position="613"/>
    </location>
</feature>
<feature type="compositionally biased region" description="Basic and acidic residues" evidence="1">
    <location>
        <begin position="563"/>
        <end position="580"/>
    </location>
</feature>
<evidence type="ECO:0000256" key="1">
    <source>
        <dbReference type="SAM" id="MobiDB-lite"/>
    </source>
</evidence>
<reference evidence="4" key="1">
    <citation type="submission" date="2025-08" db="UniProtKB">
        <authorList>
            <consortium name="RefSeq"/>
        </authorList>
    </citation>
    <scope>IDENTIFICATION</scope>
</reference>
<evidence type="ECO:0000313" key="4">
    <source>
        <dbReference type="RefSeq" id="XP_031414193.1"/>
    </source>
</evidence>
<feature type="compositionally biased region" description="Basic residues" evidence="1">
    <location>
        <begin position="581"/>
        <end position="596"/>
    </location>
</feature>
<proteinExistence type="predicted"/>
<protein>
    <submittedName>
        <fullName evidence="4">Cilia- and flagella-associated protein 221</fullName>
    </submittedName>
</protein>
<dbReference type="Gene3D" id="2.60.40.10">
    <property type="entry name" value="Immunoglobulins"/>
    <property type="match status" value="1"/>
</dbReference>
<feature type="domain" description="Cep192-like" evidence="2">
    <location>
        <begin position="162"/>
        <end position="252"/>
    </location>
</feature>
<dbReference type="KEGG" id="char:105911716"/>
<dbReference type="PANTHER" id="PTHR46500">
    <property type="entry name" value="CILIA- AND FLAGELLA-ASSOCIATED PROTEIN 221"/>
    <property type="match status" value="1"/>
</dbReference>
<dbReference type="InterPro" id="IPR054089">
    <property type="entry name" value="Cep192-like_D3"/>
</dbReference>
<dbReference type="InterPro" id="IPR013783">
    <property type="entry name" value="Ig-like_fold"/>
</dbReference>
<dbReference type="GO" id="GO:0044458">
    <property type="term" value="P:motile cilium assembly"/>
    <property type="evidence" value="ECO:0007669"/>
    <property type="project" value="TreeGrafter"/>
</dbReference>
<evidence type="ECO:0000313" key="3">
    <source>
        <dbReference type="Proteomes" id="UP000515152"/>
    </source>
</evidence>
<keyword evidence="4" id="KW-0969">Cilium</keyword>
<sequence>MDVVQSAPESFTSTFGKKTPLPLLQLVEEVRRDTDVPHHLLETKIFAKLQNNSLIQAEPSEVHFRGFELGKDYKQLLKLTNISSDVIDIHIIPTQTKYFQTAYTKKHRLVPGLSYTVKLNFFPDEWRYFYDCIRIHCKNEENILVPVHAYPVIDDLDIPSHISLPAVALGQSLDHVIPLSCSCPVDFEFQVYCLQPSEAFSIQPFSGVIPARGVAEVTVTFTPFQYGTAQVTIQLVISQFNSRPYVCTLSGRCPNLALSKQIHDEKQPKGQKGPTSLSKATKPKLRATRPQVKIKEQKKPQAPCQKTPIDVRTPAGVAKLLMKPLDKLSAKELRDAMSYTRMEHKSRQVREAIFENQVRQDVQEERANRLRWQVHLGKDPLSVEARVKILEERKFADNVYKIKRGELEDPEDFSRAQTNVSTRRAVRCSGQLPDCVPKFHTFFGSPLEIRQRALRTFQQAARKVVLRCRMDRRLSSIRQPTENVENPSKVSLNLNEMDDESNPVITADTDRPASAPGDQQTTDEVDAGSQGPLPVKPSEVITVEPKEELQPPAPKRPSSCPEPHAEEELEKERKRQEEEKRRRREERKRRQKRRERKREEEKREKRNEEGMSEAMAKIIHLSFSAPGALMEPPPAHPLRIFNPCPGLNAYRPSLSYLECDLEFHLCPLPRYTISKGNHMMNSGKSVGNQKKFLDRTDVICGVMTWKKFTGTAVSILSSTSTLTSNWAPQMSDPLNAALLSPQAPSPLSNLPEEIREEVQDGQADGEEVTLTPEMVQAQFPFPGSHDTAEKAAKADSCQSQYRSPHTMPSHSSTGSISREMREQLLCWSARGQSHRLGLKVWSRLSHLQAKNTSTASDD</sequence>
<feature type="compositionally biased region" description="Basic and acidic residues" evidence="1">
    <location>
        <begin position="597"/>
        <end position="609"/>
    </location>
</feature>
<gene>
    <name evidence="4" type="primary">cfap221</name>
</gene>
<name>A0A6P8EE23_CLUHA</name>
<dbReference type="OrthoDB" id="5538672at2759"/>
<dbReference type="GeneID" id="105911716"/>
<feature type="region of interest" description="Disordered" evidence="1">
    <location>
        <begin position="784"/>
        <end position="816"/>
    </location>
</feature>
<keyword evidence="3" id="KW-1185">Reference proteome</keyword>
<feature type="compositionally biased region" description="Polar residues" evidence="1">
    <location>
        <begin position="477"/>
        <end position="494"/>
    </location>
</feature>
<dbReference type="Pfam" id="PF22067">
    <property type="entry name" value="Cep192_D3"/>
    <property type="match status" value="1"/>
</dbReference>
<accession>A0A6P8EE23</accession>
<dbReference type="AlphaFoldDB" id="A0A6P8EE23"/>
<organism evidence="3 4">
    <name type="scientific">Clupea harengus</name>
    <name type="common">Atlantic herring</name>
    <dbReference type="NCBI Taxonomy" id="7950"/>
    <lineage>
        <taxon>Eukaryota</taxon>
        <taxon>Metazoa</taxon>
        <taxon>Chordata</taxon>
        <taxon>Craniata</taxon>
        <taxon>Vertebrata</taxon>
        <taxon>Euteleostomi</taxon>
        <taxon>Actinopterygii</taxon>
        <taxon>Neopterygii</taxon>
        <taxon>Teleostei</taxon>
        <taxon>Clupei</taxon>
        <taxon>Clupeiformes</taxon>
        <taxon>Clupeoidei</taxon>
        <taxon>Clupeidae</taxon>
        <taxon>Clupea</taxon>
    </lineage>
</organism>
<dbReference type="PANTHER" id="PTHR46500:SF1">
    <property type="entry name" value="CILIA- AND FLAGELLA-ASSOCIATED PROTEIN 221"/>
    <property type="match status" value="1"/>
</dbReference>
<dbReference type="GO" id="GO:0003341">
    <property type="term" value="P:cilium movement"/>
    <property type="evidence" value="ECO:0007669"/>
    <property type="project" value="InterPro"/>
</dbReference>
<dbReference type="CTD" id="200373"/>
<dbReference type="Proteomes" id="UP000515152">
    <property type="component" value="Chromosome 21"/>
</dbReference>
<feature type="region of interest" description="Disordered" evidence="1">
    <location>
        <begin position="260"/>
        <end position="309"/>
    </location>
</feature>
<dbReference type="InterPro" id="IPR029676">
    <property type="entry name" value="CFAP221"/>
</dbReference>
<dbReference type="GO" id="GO:0097729">
    <property type="term" value="C:9+2 motile cilium"/>
    <property type="evidence" value="ECO:0007669"/>
    <property type="project" value="TreeGrafter"/>
</dbReference>
<keyword evidence="4" id="KW-0966">Cell projection</keyword>
<dbReference type="RefSeq" id="XP_031414193.1">
    <property type="nucleotide sequence ID" value="XM_031558333.2"/>
</dbReference>
<dbReference type="Pfam" id="PF24771">
    <property type="entry name" value="Ig_CFAP74_1st"/>
    <property type="match status" value="1"/>
</dbReference>
<evidence type="ECO:0000259" key="2">
    <source>
        <dbReference type="Pfam" id="PF22067"/>
    </source>
</evidence>
<feature type="compositionally biased region" description="Polar residues" evidence="1">
    <location>
        <begin position="796"/>
        <end position="816"/>
    </location>
</feature>
<keyword evidence="4" id="KW-0282">Flagellum</keyword>